<keyword evidence="4" id="KW-0472">Membrane</keyword>
<dbReference type="InterPro" id="IPR013766">
    <property type="entry name" value="Thioredoxin_domain"/>
</dbReference>
<dbReference type="GO" id="GO:0005783">
    <property type="term" value="C:endoplasmic reticulum"/>
    <property type="evidence" value="ECO:0000318"/>
    <property type="project" value="GO_Central"/>
</dbReference>
<dbReference type="VEuPathDB" id="TrichDB:TVAGG3_0263800"/>
<feature type="region of interest" description="Disordered" evidence="3">
    <location>
        <begin position="388"/>
        <end position="409"/>
    </location>
</feature>
<dbReference type="PROSITE" id="PS00194">
    <property type="entry name" value="THIOREDOXIN_1"/>
    <property type="match status" value="1"/>
</dbReference>
<dbReference type="Gene3D" id="3.40.30.10">
    <property type="entry name" value="Glutaredoxin"/>
    <property type="match status" value="1"/>
</dbReference>
<accession>A2DC10</accession>
<dbReference type="Proteomes" id="UP000001542">
    <property type="component" value="Unassembled WGS sequence"/>
</dbReference>
<protein>
    <submittedName>
        <fullName evidence="6">Thioredoxin family protein</fullName>
    </submittedName>
</protein>
<comment type="similarity">
    <text evidence="1">Belongs to the protein disulfide isomerase family.</text>
</comment>
<evidence type="ECO:0000256" key="4">
    <source>
        <dbReference type="SAM" id="Phobius"/>
    </source>
</evidence>
<reference evidence="6" key="1">
    <citation type="submission" date="2006-10" db="EMBL/GenBank/DDBJ databases">
        <authorList>
            <person name="Amadeo P."/>
            <person name="Zhao Q."/>
            <person name="Wortman J."/>
            <person name="Fraser-Liggett C."/>
            <person name="Carlton J."/>
        </authorList>
    </citation>
    <scope>NUCLEOTIDE SEQUENCE</scope>
    <source>
        <strain evidence="6">G3</strain>
    </source>
</reference>
<dbReference type="FunCoup" id="A2DC10">
    <property type="interactions" value="112"/>
</dbReference>
<dbReference type="AlphaFoldDB" id="A2DC10"/>
<dbReference type="eggNOG" id="KOG0191">
    <property type="taxonomic scope" value="Eukaryota"/>
</dbReference>
<dbReference type="InParanoid" id="A2DC10"/>
<dbReference type="CDD" id="cd02961">
    <property type="entry name" value="PDI_a_family"/>
    <property type="match status" value="1"/>
</dbReference>
<sequence length="409" mass="47784">MNSTRGAPIFIRLWTTWCPHCRKFEPDWIQLTQTPEVNKSVMFASIECDASRALCKKFEGENYPRLYWYDTESYKVDRYFGERSVSHMTEFIKKQFSPTLLEINNNQTELDVYINRSNSIPAFVLYLSSKIDAETTLKYKETYVNISHLFRRTELPFIVAYDLNETTKPVFGVFAAPDYFIEYSGDFFNMDYVTDFITKRSFSYHTELNGYILKSMELYDYSYLMSIERGNPEPNDSLLRELHNVMPLTTLNCSTQNGYFCKYFGVDKGETERMIGILDWKGKHYWIYRGEMNIESIKNWIKSVSEGKIKGSGPGTGFLSNFKSYYYEYRAGGSANVLINFAYVPLAVVIVLSIFIIMKNDVEEERKHTKKMLEKQKARLEAIEKQKKLEAEQRAKSPVDDLQTKPKAD</sequence>
<feature type="transmembrane region" description="Helical" evidence="4">
    <location>
        <begin position="337"/>
        <end position="358"/>
    </location>
</feature>
<dbReference type="Pfam" id="PF00085">
    <property type="entry name" value="Thioredoxin"/>
    <property type="match status" value="1"/>
</dbReference>
<dbReference type="InterPro" id="IPR017937">
    <property type="entry name" value="Thioredoxin_CS"/>
</dbReference>
<evidence type="ECO:0000256" key="2">
    <source>
        <dbReference type="ARBA" id="ARBA00022729"/>
    </source>
</evidence>
<dbReference type="GO" id="GO:0003756">
    <property type="term" value="F:protein disulfide isomerase activity"/>
    <property type="evidence" value="ECO:0000318"/>
    <property type="project" value="GO_Central"/>
</dbReference>
<evidence type="ECO:0000313" key="7">
    <source>
        <dbReference type="Proteomes" id="UP000001542"/>
    </source>
</evidence>
<dbReference type="STRING" id="5722.A2DC10"/>
<dbReference type="SUPFAM" id="SSF52833">
    <property type="entry name" value="Thioredoxin-like"/>
    <property type="match status" value="2"/>
</dbReference>
<dbReference type="KEGG" id="tva:5467604"/>
<dbReference type="PANTHER" id="PTHR45672:SF3">
    <property type="entry name" value="THIOREDOXIN DOMAIN-CONTAINING PROTEIN 5"/>
    <property type="match status" value="1"/>
</dbReference>
<keyword evidence="4" id="KW-1133">Transmembrane helix</keyword>
<gene>
    <name evidence="6" type="ORF">TVAG_456860</name>
</gene>
<dbReference type="SMR" id="A2DC10"/>
<dbReference type="OrthoDB" id="427280at2759"/>
<evidence type="ECO:0000256" key="3">
    <source>
        <dbReference type="SAM" id="MobiDB-lite"/>
    </source>
</evidence>
<name>A2DC10_TRIV3</name>
<dbReference type="PROSITE" id="PS51352">
    <property type="entry name" value="THIOREDOXIN_2"/>
    <property type="match status" value="1"/>
</dbReference>
<dbReference type="InterPro" id="IPR036249">
    <property type="entry name" value="Thioredoxin-like_sf"/>
</dbReference>
<dbReference type="VEuPathDB" id="TrichDB:TVAG_456860"/>
<dbReference type="InterPro" id="IPR051063">
    <property type="entry name" value="PDI"/>
</dbReference>
<evidence type="ECO:0000256" key="1">
    <source>
        <dbReference type="ARBA" id="ARBA00006347"/>
    </source>
</evidence>
<reference evidence="6" key="2">
    <citation type="journal article" date="2007" name="Science">
        <title>Draft genome sequence of the sexually transmitted pathogen Trichomonas vaginalis.</title>
        <authorList>
            <person name="Carlton J.M."/>
            <person name="Hirt R.P."/>
            <person name="Silva J.C."/>
            <person name="Delcher A.L."/>
            <person name="Schatz M."/>
            <person name="Zhao Q."/>
            <person name="Wortman J.R."/>
            <person name="Bidwell S.L."/>
            <person name="Alsmark U.C.M."/>
            <person name="Besteiro S."/>
            <person name="Sicheritz-Ponten T."/>
            <person name="Noel C.J."/>
            <person name="Dacks J.B."/>
            <person name="Foster P.G."/>
            <person name="Simillion C."/>
            <person name="Van de Peer Y."/>
            <person name="Miranda-Saavedra D."/>
            <person name="Barton G.J."/>
            <person name="Westrop G.D."/>
            <person name="Mueller S."/>
            <person name="Dessi D."/>
            <person name="Fiori P.L."/>
            <person name="Ren Q."/>
            <person name="Paulsen I."/>
            <person name="Zhang H."/>
            <person name="Bastida-Corcuera F.D."/>
            <person name="Simoes-Barbosa A."/>
            <person name="Brown M.T."/>
            <person name="Hayes R.D."/>
            <person name="Mukherjee M."/>
            <person name="Okumura C.Y."/>
            <person name="Schneider R."/>
            <person name="Smith A.J."/>
            <person name="Vanacova S."/>
            <person name="Villalvazo M."/>
            <person name="Haas B.J."/>
            <person name="Pertea M."/>
            <person name="Feldblyum T.V."/>
            <person name="Utterback T.R."/>
            <person name="Shu C.L."/>
            <person name="Osoegawa K."/>
            <person name="de Jong P.J."/>
            <person name="Hrdy I."/>
            <person name="Horvathova L."/>
            <person name="Zubacova Z."/>
            <person name="Dolezal P."/>
            <person name="Malik S.B."/>
            <person name="Logsdon J.M. Jr."/>
            <person name="Henze K."/>
            <person name="Gupta A."/>
            <person name="Wang C.C."/>
            <person name="Dunne R.L."/>
            <person name="Upcroft J.A."/>
            <person name="Upcroft P."/>
            <person name="White O."/>
            <person name="Salzberg S.L."/>
            <person name="Tang P."/>
            <person name="Chiu C.-H."/>
            <person name="Lee Y.-S."/>
            <person name="Embley T.M."/>
            <person name="Coombs G.H."/>
            <person name="Mottram J.C."/>
            <person name="Tachezy J."/>
            <person name="Fraser-Liggett C.M."/>
            <person name="Johnson P.J."/>
        </authorList>
    </citation>
    <scope>NUCLEOTIDE SEQUENCE [LARGE SCALE GENOMIC DNA]</scope>
    <source>
        <strain evidence="6">G3</strain>
    </source>
</reference>
<evidence type="ECO:0000313" key="6">
    <source>
        <dbReference type="EMBL" id="EAY22051.1"/>
    </source>
</evidence>
<dbReference type="GO" id="GO:0006457">
    <property type="term" value="P:protein folding"/>
    <property type="evidence" value="ECO:0000318"/>
    <property type="project" value="GO_Central"/>
</dbReference>
<proteinExistence type="inferred from homology"/>
<keyword evidence="7" id="KW-1185">Reference proteome</keyword>
<evidence type="ECO:0000259" key="5">
    <source>
        <dbReference type="PROSITE" id="PS51352"/>
    </source>
</evidence>
<organism evidence="6 7">
    <name type="scientific">Trichomonas vaginalis (strain ATCC PRA-98 / G3)</name>
    <dbReference type="NCBI Taxonomy" id="412133"/>
    <lineage>
        <taxon>Eukaryota</taxon>
        <taxon>Metamonada</taxon>
        <taxon>Parabasalia</taxon>
        <taxon>Trichomonadida</taxon>
        <taxon>Trichomonadidae</taxon>
        <taxon>Trichomonas</taxon>
    </lineage>
</organism>
<keyword evidence="4" id="KW-0812">Transmembrane</keyword>
<dbReference type="PANTHER" id="PTHR45672">
    <property type="entry name" value="PROTEIN DISULFIDE-ISOMERASE C17H9.14C-RELATED"/>
    <property type="match status" value="1"/>
</dbReference>
<feature type="domain" description="Thioredoxin" evidence="5">
    <location>
        <begin position="1"/>
        <end position="97"/>
    </location>
</feature>
<keyword evidence="2" id="KW-0732">Signal</keyword>
<dbReference type="EMBL" id="DS113186">
    <property type="protein sequence ID" value="EAY22051.1"/>
    <property type="molecule type" value="Genomic_DNA"/>
</dbReference>
<dbReference type="RefSeq" id="XP_001583037.1">
    <property type="nucleotide sequence ID" value="XM_001582987.1"/>
</dbReference>